<dbReference type="Gene3D" id="3.30.420.40">
    <property type="match status" value="1"/>
</dbReference>
<dbReference type="InterPro" id="IPR003695">
    <property type="entry name" value="Ppx_GppA_N"/>
</dbReference>
<name>A0A3D8Q5E0_9HELO</name>
<evidence type="ECO:0000259" key="1">
    <source>
        <dbReference type="Pfam" id="PF02541"/>
    </source>
</evidence>
<dbReference type="Gene3D" id="1.10.3210.10">
    <property type="entry name" value="Hypothetical protein af1432"/>
    <property type="match status" value="1"/>
</dbReference>
<proteinExistence type="predicted"/>
<dbReference type="SUPFAM" id="SSF53067">
    <property type="entry name" value="Actin-like ATPase domain"/>
    <property type="match status" value="2"/>
</dbReference>
<dbReference type="Proteomes" id="UP000256328">
    <property type="component" value="Unassembled WGS sequence"/>
</dbReference>
<dbReference type="Gene3D" id="3.30.420.150">
    <property type="entry name" value="Exopolyphosphatase. Domain 2"/>
    <property type="match status" value="1"/>
</dbReference>
<evidence type="ECO:0000313" key="4">
    <source>
        <dbReference type="Proteomes" id="UP000256328"/>
    </source>
</evidence>
<feature type="domain" description="RTG2 C-terminal" evidence="2">
    <location>
        <begin position="367"/>
        <end position="590"/>
    </location>
</feature>
<dbReference type="InterPro" id="IPR050273">
    <property type="entry name" value="GppA/Ppx_hydrolase"/>
</dbReference>
<dbReference type="PANTHER" id="PTHR30005">
    <property type="entry name" value="EXOPOLYPHOSPHATASE"/>
    <property type="match status" value="1"/>
</dbReference>
<accession>A0A3D8Q5E0</accession>
<dbReference type="Pfam" id="PF02541">
    <property type="entry name" value="Ppx-GppA"/>
    <property type="match status" value="1"/>
</dbReference>
<dbReference type="PANTHER" id="PTHR30005:SF0">
    <property type="entry name" value="RETROGRADE REGULATION PROTEIN 2"/>
    <property type="match status" value="1"/>
</dbReference>
<dbReference type="EMBL" id="PDLN01000025">
    <property type="protein sequence ID" value="RDW56624.1"/>
    <property type="molecule type" value="Genomic_DNA"/>
</dbReference>
<dbReference type="GO" id="GO:0006357">
    <property type="term" value="P:regulation of transcription by RNA polymerase II"/>
    <property type="evidence" value="ECO:0007669"/>
    <property type="project" value="TreeGrafter"/>
</dbReference>
<reference evidence="3 4" key="1">
    <citation type="journal article" date="2018" name="IMA Fungus">
        <title>IMA Genome-F 9: Draft genome sequence of Annulohypoxylon stygium, Aspergillus mulundensis, Berkeleyomyces basicola (syn. Thielaviopsis basicola), Ceratocystis smalleyi, two Cercospora beticola strains, Coleophoma cylindrospora, Fusarium fracticaudum, Phialophora cf. hyalina, and Morchella septimelata.</title>
        <authorList>
            <person name="Wingfield B.D."/>
            <person name="Bills G.F."/>
            <person name="Dong Y."/>
            <person name="Huang W."/>
            <person name="Nel W.J."/>
            <person name="Swalarsk-Parry B.S."/>
            <person name="Vaghefi N."/>
            <person name="Wilken P.M."/>
            <person name="An Z."/>
            <person name="de Beer Z.W."/>
            <person name="De Vos L."/>
            <person name="Chen L."/>
            <person name="Duong T.A."/>
            <person name="Gao Y."/>
            <person name="Hammerbacher A."/>
            <person name="Kikkert J.R."/>
            <person name="Li Y."/>
            <person name="Li H."/>
            <person name="Li K."/>
            <person name="Li Q."/>
            <person name="Liu X."/>
            <person name="Ma X."/>
            <person name="Naidoo K."/>
            <person name="Pethybridge S.J."/>
            <person name="Sun J."/>
            <person name="Steenkamp E.T."/>
            <person name="van der Nest M.A."/>
            <person name="van Wyk S."/>
            <person name="Wingfield M.J."/>
            <person name="Xiong C."/>
            <person name="Yue Q."/>
            <person name="Zhang X."/>
        </authorList>
    </citation>
    <scope>NUCLEOTIDE SEQUENCE [LARGE SCALE GENOMIC DNA]</scope>
    <source>
        <strain evidence="3 4">BP5796</strain>
    </source>
</reference>
<dbReference type="Pfam" id="PF23566">
    <property type="entry name" value="RTG2_C"/>
    <property type="match status" value="1"/>
</dbReference>
<gene>
    <name evidence="3" type="ORF">BP5796_13089</name>
</gene>
<dbReference type="FunFam" id="3.30.420.40:FF:000191">
    <property type="entry name" value="Retrograde regulation protein 2"/>
    <property type="match status" value="1"/>
</dbReference>
<protein>
    <submittedName>
        <fullName evidence="3">Putative transcription regulator RTG2</fullName>
    </submittedName>
</protein>
<evidence type="ECO:0000259" key="2">
    <source>
        <dbReference type="Pfam" id="PF23566"/>
    </source>
</evidence>
<dbReference type="AlphaFoldDB" id="A0A3D8Q5E0"/>
<dbReference type="OrthoDB" id="2014654at2759"/>
<comment type="caution">
    <text evidence="3">The sequence shown here is derived from an EMBL/GenBank/DDBJ whole genome shotgun (WGS) entry which is preliminary data.</text>
</comment>
<feature type="domain" description="Ppx/GppA phosphatase N-terminal" evidence="1">
    <location>
        <begin position="76"/>
        <end position="360"/>
    </location>
</feature>
<dbReference type="InterPro" id="IPR057512">
    <property type="entry name" value="RTG2_C"/>
</dbReference>
<keyword evidence="4" id="KW-1185">Reference proteome</keyword>
<organism evidence="3 4">
    <name type="scientific">Coleophoma crateriformis</name>
    <dbReference type="NCBI Taxonomy" id="565419"/>
    <lineage>
        <taxon>Eukaryota</taxon>
        <taxon>Fungi</taxon>
        <taxon>Dikarya</taxon>
        <taxon>Ascomycota</taxon>
        <taxon>Pezizomycotina</taxon>
        <taxon>Leotiomycetes</taxon>
        <taxon>Helotiales</taxon>
        <taxon>Dermateaceae</taxon>
        <taxon>Coleophoma</taxon>
    </lineage>
</organism>
<dbReference type="InterPro" id="IPR043129">
    <property type="entry name" value="ATPase_NBD"/>
</dbReference>
<evidence type="ECO:0000313" key="3">
    <source>
        <dbReference type="EMBL" id="RDW56624.1"/>
    </source>
</evidence>
<sequence length="595" mass="65713">MGGGVDYPRTEDKVGSCRKDDKHLRGIVDMGSNGIRFSVTNLAPPTSRILPTLISYRLDIGLYDAQYDPVTGEQIPIPDETTDAIIAALLRFRVICKDLKVAEENMRVIATEATRTAINSAQYRKDIKKATGFDIDMLGKEEEGYVGALGVASGFSEVSGLVMDLGGGSMQITWLKLHKGHLSISPKGSVSFPYGAAALTRKLASLRKGKSEEEGNVEVAKFRAEMKFNFLQAYQDLEIPTDMVKNAKTDGGFPLYLSGGGFRGWGYLLLYLSQIHGRHYPISLINGFSANQSSFEDVEKLKKVARQAEKIFRVSDRRREQVPAVAFLVNVVAEALPHGIKVAHFAQGGVREGALFRELDPKVRNHDPLEVATKEFATESADDISDLVQAAIPKPSGAGGRAAPKSVDKHMIHAFANILYVHSPMSKETASTAALYTTSTGLMATTHGVSHSDRALLALMLEERYEGELPPRDAEFKLSLQGLLTPEEVWWTMYIGAVGRVVTKVYPAAMIQKKEPRVKIHAEWASGFGKHKQKEGIRLIFRIKKVHDDPMMVKESLEDHIKDIRKVGKKKNWVGGKKGWGMSIDIKIEEVKHLE</sequence>